<dbReference type="InterPro" id="IPR036186">
    <property type="entry name" value="Serpin_sf"/>
</dbReference>
<dbReference type="SMART" id="SM00093">
    <property type="entry name" value="SERPIN"/>
    <property type="match status" value="1"/>
</dbReference>
<dbReference type="PANTHER" id="PTHR11461">
    <property type="entry name" value="SERINE PROTEASE INHIBITOR, SERPIN"/>
    <property type="match status" value="1"/>
</dbReference>
<dbReference type="SUPFAM" id="SSF56574">
    <property type="entry name" value="Serpins"/>
    <property type="match status" value="1"/>
</dbReference>
<dbReference type="InterPro" id="IPR042178">
    <property type="entry name" value="Serpin_sf_1"/>
</dbReference>
<comment type="similarity">
    <text evidence="2 8">Belongs to the serpin family.</text>
</comment>
<keyword evidence="7" id="KW-0325">Glycoprotein</keyword>
<comment type="subcellular location">
    <subcellularLocation>
        <location evidence="1">Secreted</location>
    </subcellularLocation>
</comment>
<dbReference type="Proteomes" id="UP000078200">
    <property type="component" value="Unassembled WGS sequence"/>
</dbReference>
<evidence type="ECO:0000256" key="6">
    <source>
        <dbReference type="ARBA" id="ARBA00022900"/>
    </source>
</evidence>
<dbReference type="GO" id="GO:0005615">
    <property type="term" value="C:extracellular space"/>
    <property type="evidence" value="ECO:0007669"/>
    <property type="project" value="InterPro"/>
</dbReference>
<evidence type="ECO:0000313" key="12">
    <source>
        <dbReference type="Proteomes" id="UP000078200"/>
    </source>
</evidence>
<dbReference type="PANTHER" id="PTHR11461:SF211">
    <property type="entry name" value="GH10112P-RELATED"/>
    <property type="match status" value="1"/>
</dbReference>
<evidence type="ECO:0000256" key="7">
    <source>
        <dbReference type="ARBA" id="ARBA00023180"/>
    </source>
</evidence>
<dbReference type="Gene3D" id="3.30.497.10">
    <property type="entry name" value="Antithrombin, subunit I, domain 2"/>
    <property type="match status" value="1"/>
</dbReference>
<feature type="domain" description="Serpin" evidence="10">
    <location>
        <begin position="48"/>
        <end position="425"/>
    </location>
</feature>
<dbReference type="InterPro" id="IPR023796">
    <property type="entry name" value="Serpin_dom"/>
</dbReference>
<dbReference type="VEuPathDB" id="VectorBase:GAUT046193"/>
<dbReference type="STRING" id="7395.A0A1A9VSQ1"/>
<dbReference type="EnsemblMetazoa" id="GAUT046193-RA">
    <property type="protein sequence ID" value="GAUT046193-PA"/>
    <property type="gene ID" value="GAUT046193"/>
</dbReference>
<dbReference type="Pfam" id="PF00079">
    <property type="entry name" value="Serpin"/>
    <property type="match status" value="1"/>
</dbReference>
<dbReference type="InterPro" id="IPR042185">
    <property type="entry name" value="Serpin_sf_2"/>
</dbReference>
<sequence length="432" mass="49238">MSVNEYFKRQWKNPIVLLLLSGFALFAKNGTAYTEASGICPCFEQFADDFFTEQSQRNNDTNFVFSPFAMQSFEDLVKLGFSDKPELPDDNFSEIMEDLKDSEAVKMEYKVHLPEGREIEPSRLALLQKKFPSTFVHIDDSNAWMMKAIEQHLRNLNELEKLMGNKQAPSEALVEINTEVNTDWLHPFDEQATKVAEFHTDDNRKVDMPFMHQVGNLRTAEMTDLQAKVIEMPFKNQNVSMWLYLPDEEDGLDELEEKLKLRSLNSIEASMSEREVDVLLPKFEDTHEMDLDGEISRSGLDYPLSQTDEAVTIQRPASKLQTKLAMYESLEAHRITDSEGEGHVIAKRHAISLHTESSENADTEVKESGEEVEGEEQGESVGEVDVSCATDDCLKFHAAHPFIYHVVYKHSDQVVPIVMGCFRNLNINIDAP</sequence>
<keyword evidence="12" id="KW-1185">Reference proteome</keyword>
<keyword evidence="3" id="KW-0964">Secreted</keyword>
<name>A0A1A9VSQ1_GLOAU</name>
<evidence type="ECO:0000256" key="8">
    <source>
        <dbReference type="RuleBase" id="RU000411"/>
    </source>
</evidence>
<evidence type="ECO:0000313" key="11">
    <source>
        <dbReference type="EnsemblMetazoa" id="GAUT046193-PA"/>
    </source>
</evidence>
<evidence type="ECO:0000259" key="10">
    <source>
        <dbReference type="SMART" id="SM00093"/>
    </source>
</evidence>
<keyword evidence="5" id="KW-0732">Signal</keyword>
<keyword evidence="6" id="KW-0722">Serine protease inhibitor</keyword>
<accession>A0A1A9VSQ1</accession>
<feature type="region of interest" description="Disordered" evidence="9">
    <location>
        <begin position="352"/>
        <end position="384"/>
    </location>
</feature>
<keyword evidence="4" id="KW-0646">Protease inhibitor</keyword>
<dbReference type="InterPro" id="IPR000215">
    <property type="entry name" value="Serpin_fam"/>
</dbReference>
<dbReference type="FunFam" id="2.30.39.10:FF:000030">
    <property type="entry name" value="Serpin 2"/>
    <property type="match status" value="1"/>
</dbReference>
<evidence type="ECO:0000256" key="1">
    <source>
        <dbReference type="ARBA" id="ARBA00004613"/>
    </source>
</evidence>
<dbReference type="AlphaFoldDB" id="A0A1A9VSQ1"/>
<evidence type="ECO:0000256" key="5">
    <source>
        <dbReference type="ARBA" id="ARBA00022729"/>
    </source>
</evidence>
<evidence type="ECO:0000256" key="3">
    <source>
        <dbReference type="ARBA" id="ARBA00022525"/>
    </source>
</evidence>
<dbReference type="GO" id="GO:0004867">
    <property type="term" value="F:serine-type endopeptidase inhibitor activity"/>
    <property type="evidence" value="ECO:0007669"/>
    <property type="project" value="UniProtKB-KW"/>
</dbReference>
<organism evidence="11 12">
    <name type="scientific">Glossina austeni</name>
    <name type="common">Savannah tsetse fly</name>
    <dbReference type="NCBI Taxonomy" id="7395"/>
    <lineage>
        <taxon>Eukaryota</taxon>
        <taxon>Metazoa</taxon>
        <taxon>Ecdysozoa</taxon>
        <taxon>Arthropoda</taxon>
        <taxon>Hexapoda</taxon>
        <taxon>Insecta</taxon>
        <taxon>Pterygota</taxon>
        <taxon>Neoptera</taxon>
        <taxon>Endopterygota</taxon>
        <taxon>Diptera</taxon>
        <taxon>Brachycera</taxon>
        <taxon>Muscomorpha</taxon>
        <taxon>Hippoboscoidea</taxon>
        <taxon>Glossinidae</taxon>
        <taxon>Glossina</taxon>
    </lineage>
</organism>
<evidence type="ECO:0000256" key="2">
    <source>
        <dbReference type="ARBA" id="ARBA00009500"/>
    </source>
</evidence>
<evidence type="ECO:0000256" key="9">
    <source>
        <dbReference type="SAM" id="MobiDB-lite"/>
    </source>
</evidence>
<dbReference type="Gene3D" id="2.30.39.10">
    <property type="entry name" value="Alpha-1-antitrypsin, domain 1"/>
    <property type="match status" value="1"/>
</dbReference>
<evidence type="ECO:0000256" key="4">
    <source>
        <dbReference type="ARBA" id="ARBA00022690"/>
    </source>
</evidence>
<protein>
    <recommendedName>
        <fullName evidence="10">Serpin domain-containing protein</fullName>
    </recommendedName>
</protein>
<proteinExistence type="inferred from homology"/>
<reference evidence="11" key="1">
    <citation type="submission" date="2020-05" db="UniProtKB">
        <authorList>
            <consortium name="EnsemblMetazoa"/>
        </authorList>
    </citation>
    <scope>IDENTIFICATION</scope>
    <source>
        <strain evidence="11">TTRI</strain>
    </source>
</reference>